<dbReference type="EMBL" id="LNZH02000119">
    <property type="protein sequence ID" value="OCB90733.1"/>
    <property type="molecule type" value="Genomic_DNA"/>
</dbReference>
<dbReference type="PROSITE" id="PS50157">
    <property type="entry name" value="ZINC_FINGER_C2H2_2"/>
    <property type="match status" value="2"/>
</dbReference>
<feature type="domain" description="C2H2-type" evidence="10">
    <location>
        <begin position="379"/>
        <end position="406"/>
    </location>
</feature>
<evidence type="ECO:0000256" key="7">
    <source>
        <dbReference type="ARBA" id="ARBA00023242"/>
    </source>
</evidence>
<evidence type="ECO:0000313" key="12">
    <source>
        <dbReference type="Proteomes" id="UP000757232"/>
    </source>
</evidence>
<keyword evidence="5" id="KW-0805">Transcription regulation</keyword>
<keyword evidence="7" id="KW-0539">Nucleus</keyword>
<gene>
    <name evidence="11" type="ORF">A7U60_g2032</name>
</gene>
<evidence type="ECO:0000256" key="1">
    <source>
        <dbReference type="ARBA" id="ARBA00004123"/>
    </source>
</evidence>
<proteinExistence type="predicted"/>
<accession>A0A9Q5I2Z7</accession>
<protein>
    <recommendedName>
        <fullName evidence="10">C2H2-type domain-containing protein</fullName>
    </recommendedName>
</protein>
<dbReference type="PROSITE" id="PS00028">
    <property type="entry name" value="ZINC_FINGER_C2H2_1"/>
    <property type="match status" value="2"/>
</dbReference>
<evidence type="ECO:0000313" key="11">
    <source>
        <dbReference type="EMBL" id="OCB90733.1"/>
    </source>
</evidence>
<sequence>METSPSEADSARNWDKNASVGDQIISIVLQTLHCFESHITPLDIVIAILTSKDKYEQVKHAMLKPPVISKLFETLASCDTSKEFLRYNLALHAVLNRVDSETRTIVSRLGEEGFRHPILLGHAEIRSENTVAPILKAIVNQESRIDASHADDGYDFSPDWMGYLDASSSASDPTEHQEVENGDAVETGNLASHEGPSGLLEEHMKRLIGADDLQQAALEDQTSPTNSVGSSTAVAQTPSSSTTMPNENRGGMVEPKPDKAKNRSKPRTKRKIDEVDTETAGQFIDPNDVLPVPLYTSLAESLCFNDRLPPLPEPPIFASPLLPDPGLLQIDPSLVPRKYIKRKVPKSKPFVEEEKSVESYTDIFTEATAAILDEDSCEYKCDMCPKRFKTFRSLADHKNVHTGAKPYKCSANGCGKKYGNYRAFKNHVRSHKPDTDKDDYVVTRSSAATAAGSASSSSRLRKAKPQPANPGPVTTNAEKTEAASGDEEESERTRGAPRTSPRKAHKISTSKSASSVPSHPRSRKVHPKPADTDRPTTGGADNNIGAGRSEREAASGDEEVSIGTQNPAGFSADGRYKAKSKTSSTLSPSHSEIVPSKVMDPGASTTEGGSEPRSDDDIQRVVHYLEVYGGALSPFCCETEFAMLTDCSFDPHHDLRALPNLTDTSNPVAESESRQLLHEFPIQTDTSPFGRKVVLELPLSAKSLESIS</sequence>
<keyword evidence="6" id="KW-0804">Transcription</keyword>
<dbReference type="Pfam" id="PF00096">
    <property type="entry name" value="zf-C2H2"/>
    <property type="match status" value="1"/>
</dbReference>
<feature type="compositionally biased region" description="Polar residues" evidence="9">
    <location>
        <begin position="220"/>
        <end position="246"/>
    </location>
</feature>
<dbReference type="InterPro" id="IPR013087">
    <property type="entry name" value="Znf_C2H2_type"/>
</dbReference>
<evidence type="ECO:0000259" key="10">
    <source>
        <dbReference type="PROSITE" id="PS50157"/>
    </source>
</evidence>
<evidence type="ECO:0000256" key="5">
    <source>
        <dbReference type="ARBA" id="ARBA00023015"/>
    </source>
</evidence>
<dbReference type="GO" id="GO:0008270">
    <property type="term" value="F:zinc ion binding"/>
    <property type="evidence" value="ECO:0007669"/>
    <property type="project" value="UniProtKB-KW"/>
</dbReference>
<feature type="compositionally biased region" description="Low complexity" evidence="9">
    <location>
        <begin position="448"/>
        <end position="458"/>
    </location>
</feature>
<evidence type="ECO:0000256" key="2">
    <source>
        <dbReference type="ARBA" id="ARBA00022723"/>
    </source>
</evidence>
<feature type="region of interest" description="Disordered" evidence="9">
    <location>
        <begin position="220"/>
        <end position="279"/>
    </location>
</feature>
<dbReference type="GO" id="GO:0006357">
    <property type="term" value="P:regulation of transcription by RNA polymerase II"/>
    <property type="evidence" value="ECO:0007669"/>
    <property type="project" value="TreeGrafter"/>
</dbReference>
<reference evidence="11" key="1">
    <citation type="submission" date="2016-06" db="EMBL/GenBank/DDBJ databases">
        <title>Draft Genome sequence of the fungus Inonotus baumii.</title>
        <authorList>
            <person name="Zhu H."/>
            <person name="Lin W."/>
        </authorList>
    </citation>
    <scope>NUCLEOTIDE SEQUENCE</scope>
    <source>
        <strain evidence="11">821</strain>
    </source>
</reference>
<evidence type="ECO:0000256" key="6">
    <source>
        <dbReference type="ARBA" id="ARBA00023163"/>
    </source>
</evidence>
<dbReference type="SUPFAM" id="SSF57667">
    <property type="entry name" value="beta-beta-alpha zinc fingers"/>
    <property type="match status" value="1"/>
</dbReference>
<dbReference type="Gene3D" id="3.30.160.60">
    <property type="entry name" value="Classic Zinc Finger"/>
    <property type="match status" value="2"/>
</dbReference>
<dbReference type="Proteomes" id="UP000757232">
    <property type="component" value="Unassembled WGS sequence"/>
</dbReference>
<dbReference type="InterPro" id="IPR036236">
    <property type="entry name" value="Znf_C2H2_sf"/>
</dbReference>
<comment type="subcellular location">
    <subcellularLocation>
        <location evidence="1">Nucleus</location>
    </subcellularLocation>
</comment>
<feature type="region of interest" description="Disordered" evidence="9">
    <location>
        <begin position="165"/>
        <end position="196"/>
    </location>
</feature>
<dbReference type="SMART" id="SM00355">
    <property type="entry name" value="ZnF_C2H2"/>
    <property type="match status" value="2"/>
</dbReference>
<keyword evidence="2" id="KW-0479">Metal-binding</keyword>
<feature type="region of interest" description="Disordered" evidence="9">
    <location>
        <begin position="448"/>
        <end position="617"/>
    </location>
</feature>
<dbReference type="OrthoDB" id="654211at2759"/>
<dbReference type="AlphaFoldDB" id="A0A9Q5I2Z7"/>
<keyword evidence="3 8" id="KW-0863">Zinc-finger</keyword>
<organism evidence="11 12">
    <name type="scientific">Sanghuangporus baumii</name>
    <name type="common">Phellinus baumii</name>
    <dbReference type="NCBI Taxonomy" id="108892"/>
    <lineage>
        <taxon>Eukaryota</taxon>
        <taxon>Fungi</taxon>
        <taxon>Dikarya</taxon>
        <taxon>Basidiomycota</taxon>
        <taxon>Agaricomycotina</taxon>
        <taxon>Agaricomycetes</taxon>
        <taxon>Hymenochaetales</taxon>
        <taxon>Hymenochaetaceae</taxon>
        <taxon>Sanghuangporus</taxon>
    </lineage>
</organism>
<dbReference type="PANTHER" id="PTHR46179:SF13">
    <property type="entry name" value="C2H2-TYPE DOMAIN-CONTAINING PROTEIN"/>
    <property type="match status" value="1"/>
</dbReference>
<dbReference type="GO" id="GO:0005634">
    <property type="term" value="C:nucleus"/>
    <property type="evidence" value="ECO:0007669"/>
    <property type="project" value="UniProtKB-SubCell"/>
</dbReference>
<keyword evidence="4" id="KW-0862">Zinc</keyword>
<feature type="domain" description="C2H2-type" evidence="10">
    <location>
        <begin position="407"/>
        <end position="436"/>
    </location>
</feature>
<name>A0A9Q5I2Z7_SANBA</name>
<evidence type="ECO:0000256" key="8">
    <source>
        <dbReference type="PROSITE-ProRule" id="PRU00042"/>
    </source>
</evidence>
<evidence type="ECO:0000256" key="4">
    <source>
        <dbReference type="ARBA" id="ARBA00022833"/>
    </source>
</evidence>
<keyword evidence="12" id="KW-1185">Reference proteome</keyword>
<feature type="compositionally biased region" description="Low complexity" evidence="9">
    <location>
        <begin position="581"/>
        <end position="591"/>
    </location>
</feature>
<dbReference type="InterPro" id="IPR051061">
    <property type="entry name" value="Zinc_finger_trans_reg"/>
</dbReference>
<comment type="caution">
    <text evidence="11">The sequence shown here is derived from an EMBL/GenBank/DDBJ whole genome shotgun (WGS) entry which is preliminary data.</text>
</comment>
<dbReference type="PANTHER" id="PTHR46179">
    <property type="entry name" value="ZINC FINGER PROTEIN"/>
    <property type="match status" value="1"/>
</dbReference>
<evidence type="ECO:0000256" key="3">
    <source>
        <dbReference type="ARBA" id="ARBA00022771"/>
    </source>
</evidence>
<evidence type="ECO:0000256" key="9">
    <source>
        <dbReference type="SAM" id="MobiDB-lite"/>
    </source>
</evidence>